<keyword evidence="3" id="KW-1185">Reference proteome</keyword>
<organism evidence="2 3">
    <name type="scientific">Yersinia aldovae</name>
    <dbReference type="NCBI Taxonomy" id="29483"/>
    <lineage>
        <taxon>Bacteria</taxon>
        <taxon>Pseudomonadati</taxon>
        <taxon>Pseudomonadota</taxon>
        <taxon>Gammaproteobacteria</taxon>
        <taxon>Enterobacterales</taxon>
        <taxon>Yersiniaceae</taxon>
        <taxon>Yersinia</taxon>
    </lineage>
</organism>
<accession>A0ABM9T1N8</accession>
<protein>
    <submittedName>
        <fullName evidence="2">Uncharacterized protein</fullName>
    </submittedName>
</protein>
<feature type="region of interest" description="Disordered" evidence="1">
    <location>
        <begin position="77"/>
        <end position="99"/>
    </location>
</feature>
<evidence type="ECO:0000256" key="1">
    <source>
        <dbReference type="SAM" id="MobiDB-lite"/>
    </source>
</evidence>
<proteinExistence type="predicted"/>
<evidence type="ECO:0000313" key="2">
    <source>
        <dbReference type="EMBL" id="CNL71532.1"/>
    </source>
</evidence>
<dbReference type="EMBL" id="CQEH01000028">
    <property type="protein sequence ID" value="CNL71532.1"/>
    <property type="molecule type" value="Genomic_DNA"/>
</dbReference>
<sequence length="267" mass="29092">MPQTGNLLAVGINRFCPFSDNRRRSGMVTTNNGIPHSRDGFALKKHVRRTAKNRTFIITVLPHHRSGRGNTGSYKTTCGSSGGNHHQRGTTGCDHQCPDSDSGNSPQQYAAQCPPRTEIFFLVRNKIAHTSRSIAICCDLFPAQRLSNGVTCFFTDIAPSLGPDITCGQPHCKGCPRASSNGISAHACGNRIVYPFTFHKVEGLFIKRLSTAFIGVGWRCTTLLIHHFLTNSRPATRSTGTCPYSLPNTHHPLLLLCFGCTCRGGIP</sequence>
<comment type="caution">
    <text evidence="2">The sequence shown here is derived from an EMBL/GenBank/DDBJ whole genome shotgun (WGS) entry which is preliminary data.</text>
</comment>
<evidence type="ECO:0000313" key="3">
    <source>
        <dbReference type="Proteomes" id="UP000038647"/>
    </source>
</evidence>
<dbReference type="Proteomes" id="UP000038647">
    <property type="component" value="Unassembled WGS sequence"/>
</dbReference>
<reference evidence="2 3" key="1">
    <citation type="submission" date="2015-03" db="EMBL/GenBank/DDBJ databases">
        <authorList>
            <consortium name="Pathogen Informatics"/>
            <person name="Murphy D."/>
        </authorList>
    </citation>
    <scope>NUCLEOTIDE SEQUENCE [LARGE SCALE GENOMIC DNA]</scope>
    <source>
        <strain evidence="2 3">IP08791</strain>
    </source>
</reference>
<name>A0ABM9T1N8_YERAL</name>
<gene>
    <name evidence="2" type="ORF">ERS137966_03974</name>
</gene>